<evidence type="ECO:0000256" key="1">
    <source>
        <dbReference type="ARBA" id="ARBA00004651"/>
    </source>
</evidence>
<comment type="subcellular location">
    <subcellularLocation>
        <location evidence="1">Cell membrane</location>
        <topology evidence="1">Multi-pass membrane protein</topology>
    </subcellularLocation>
</comment>
<feature type="transmembrane region" description="Helical" evidence="6">
    <location>
        <begin position="286"/>
        <end position="304"/>
    </location>
</feature>
<evidence type="ECO:0000256" key="5">
    <source>
        <dbReference type="ARBA" id="ARBA00023136"/>
    </source>
</evidence>
<dbReference type="EMBL" id="PGTZ01000009">
    <property type="protein sequence ID" value="PJI91137.1"/>
    <property type="molecule type" value="Genomic_DNA"/>
</dbReference>
<dbReference type="InterPro" id="IPR020846">
    <property type="entry name" value="MFS_dom"/>
</dbReference>
<feature type="transmembrane region" description="Helical" evidence="6">
    <location>
        <begin position="112"/>
        <end position="135"/>
    </location>
</feature>
<dbReference type="PRINTS" id="PR01035">
    <property type="entry name" value="TCRTETA"/>
</dbReference>
<keyword evidence="9" id="KW-1185">Reference proteome</keyword>
<dbReference type="InterPro" id="IPR001958">
    <property type="entry name" value="Tet-R_TetA/multi-R_MdtG-like"/>
</dbReference>
<dbReference type="Proteomes" id="UP000231586">
    <property type="component" value="Unassembled WGS sequence"/>
</dbReference>
<dbReference type="OrthoDB" id="9812221at2"/>
<dbReference type="SUPFAM" id="SSF103473">
    <property type="entry name" value="MFS general substrate transporter"/>
    <property type="match status" value="1"/>
</dbReference>
<gene>
    <name evidence="8" type="ORF">CLV34_2404</name>
</gene>
<feature type="transmembrane region" description="Helical" evidence="6">
    <location>
        <begin position="88"/>
        <end position="106"/>
    </location>
</feature>
<keyword evidence="2" id="KW-1003">Cell membrane</keyword>
<dbReference type="InterPro" id="IPR036259">
    <property type="entry name" value="MFS_trans_sf"/>
</dbReference>
<evidence type="ECO:0000313" key="9">
    <source>
        <dbReference type="Proteomes" id="UP000231586"/>
    </source>
</evidence>
<evidence type="ECO:0000313" key="8">
    <source>
        <dbReference type="EMBL" id="PJI91137.1"/>
    </source>
</evidence>
<dbReference type="Gene3D" id="1.20.1250.20">
    <property type="entry name" value="MFS general substrate transporter like domains"/>
    <property type="match status" value="1"/>
</dbReference>
<feature type="transmembrane region" description="Helical" evidence="6">
    <location>
        <begin position="147"/>
        <end position="172"/>
    </location>
</feature>
<evidence type="ECO:0000256" key="2">
    <source>
        <dbReference type="ARBA" id="ARBA00022475"/>
    </source>
</evidence>
<evidence type="ECO:0000256" key="3">
    <source>
        <dbReference type="ARBA" id="ARBA00022692"/>
    </source>
</evidence>
<dbReference type="CDD" id="cd17473">
    <property type="entry name" value="MFS_arabinose_efflux_permease_like"/>
    <property type="match status" value="1"/>
</dbReference>
<feature type="transmembrane region" description="Helical" evidence="6">
    <location>
        <begin position="369"/>
        <end position="391"/>
    </location>
</feature>
<evidence type="ECO:0000256" key="6">
    <source>
        <dbReference type="SAM" id="Phobius"/>
    </source>
</evidence>
<reference evidence="8 9" key="1">
    <citation type="submission" date="2017-11" db="EMBL/GenBank/DDBJ databases">
        <title>Genomic Encyclopedia of Archaeal and Bacterial Type Strains, Phase II (KMG-II): From Individual Species to Whole Genera.</title>
        <authorList>
            <person name="Goeker M."/>
        </authorList>
    </citation>
    <scope>NUCLEOTIDE SEQUENCE [LARGE SCALE GENOMIC DNA]</scope>
    <source>
        <strain evidence="8 9">DSM 22413</strain>
    </source>
</reference>
<dbReference type="Pfam" id="PF07690">
    <property type="entry name" value="MFS_1"/>
    <property type="match status" value="1"/>
</dbReference>
<evidence type="ECO:0000259" key="7">
    <source>
        <dbReference type="PROSITE" id="PS50850"/>
    </source>
</evidence>
<dbReference type="PANTHER" id="PTHR43124">
    <property type="entry name" value="PURINE EFFLUX PUMP PBUE"/>
    <property type="match status" value="1"/>
</dbReference>
<keyword evidence="3 6" id="KW-0812">Transmembrane</keyword>
<feature type="domain" description="Major facilitator superfamily (MFS) profile" evidence="7">
    <location>
        <begin position="19"/>
        <end position="400"/>
    </location>
</feature>
<feature type="transmembrane region" description="Helical" evidence="6">
    <location>
        <begin position="310"/>
        <end position="334"/>
    </location>
</feature>
<feature type="transmembrane region" description="Helical" evidence="6">
    <location>
        <begin position="178"/>
        <end position="196"/>
    </location>
</feature>
<name>A0A2M8WJM6_9MICO</name>
<feature type="transmembrane region" description="Helical" evidence="6">
    <location>
        <begin position="21"/>
        <end position="41"/>
    </location>
</feature>
<dbReference type="InterPro" id="IPR050189">
    <property type="entry name" value="MFS_Efflux_Transporters"/>
</dbReference>
<dbReference type="GO" id="GO:0022857">
    <property type="term" value="F:transmembrane transporter activity"/>
    <property type="evidence" value="ECO:0007669"/>
    <property type="project" value="InterPro"/>
</dbReference>
<keyword evidence="5 6" id="KW-0472">Membrane</keyword>
<dbReference type="InterPro" id="IPR011701">
    <property type="entry name" value="MFS"/>
</dbReference>
<keyword evidence="4 6" id="KW-1133">Transmembrane helix</keyword>
<feature type="transmembrane region" description="Helical" evidence="6">
    <location>
        <begin position="255"/>
        <end position="274"/>
    </location>
</feature>
<evidence type="ECO:0000256" key="4">
    <source>
        <dbReference type="ARBA" id="ARBA00022989"/>
    </source>
</evidence>
<feature type="transmembrane region" description="Helical" evidence="6">
    <location>
        <begin position="53"/>
        <end position="76"/>
    </location>
</feature>
<dbReference type="GO" id="GO:0005886">
    <property type="term" value="C:plasma membrane"/>
    <property type="evidence" value="ECO:0007669"/>
    <property type="project" value="UniProtKB-SubCell"/>
</dbReference>
<organism evidence="8 9">
    <name type="scientific">Luteimicrobium subarcticum</name>
    <dbReference type="NCBI Taxonomy" id="620910"/>
    <lineage>
        <taxon>Bacteria</taxon>
        <taxon>Bacillati</taxon>
        <taxon>Actinomycetota</taxon>
        <taxon>Actinomycetes</taxon>
        <taxon>Micrococcales</taxon>
        <taxon>Luteimicrobium</taxon>
    </lineage>
</organism>
<protein>
    <submittedName>
        <fullName evidence="8">Putative MFS family arabinose efflux permease</fullName>
    </submittedName>
</protein>
<accession>A0A2M8WJM6</accession>
<proteinExistence type="predicted"/>
<comment type="caution">
    <text evidence="8">The sequence shown here is derived from an EMBL/GenBank/DDBJ whole genome shotgun (WGS) entry which is preliminary data.</text>
</comment>
<dbReference type="PROSITE" id="PS50850">
    <property type="entry name" value="MFS"/>
    <property type="match status" value="1"/>
</dbReference>
<dbReference type="RefSeq" id="WP_100350518.1">
    <property type="nucleotide sequence ID" value="NZ_PGTZ01000009.1"/>
</dbReference>
<feature type="transmembrane region" description="Helical" evidence="6">
    <location>
        <begin position="346"/>
        <end position="363"/>
    </location>
</feature>
<dbReference type="PANTHER" id="PTHR43124:SF3">
    <property type="entry name" value="CHLORAMPHENICOL EFFLUX PUMP RV0191"/>
    <property type="match status" value="1"/>
</dbReference>
<sequence>MTNVALRRASTERQAGVWQAVPLLAASTMPVLGSVLITPVLPQISDHFEHTAGSAVLVPLIVALPALMIALFAPFAGQVADRFARKSLLLVALVVYAVVGIAPALMDDLRLILVSRALVGLCEAAIMTVATALIVDYFPDERRRNEYLGLQAVTTTLAATVFVAVGGALGANSWHTPFWVYAAGLVIALPVAVSLWEPEPDEVLRSEQTRVPAVPWSALRLPLLVTLFGGTTFSVLVVELSYVVVDTGIDEKNTAVIGAVAAAASLATAAGGLAFRRVARFTPTRLLPAAFALQAVGMVVVWLAPGLPVVVAGAIVASVGSGLLLPTMVVWVVASQPFEQRGRVSGLWNSAFFGGQFLAPLVATGVAAAVGGLAGAVGVIGALALAVALLLRWQGTPSSTQVPTADA</sequence>
<dbReference type="AlphaFoldDB" id="A0A2M8WJM6"/>
<feature type="transmembrane region" description="Helical" evidence="6">
    <location>
        <begin position="217"/>
        <end position="243"/>
    </location>
</feature>